<reference evidence="1 2" key="1">
    <citation type="journal article" date="2019" name="Nat. Ecol. Evol.">
        <title>Megaphylogeny resolves global patterns of mushroom evolution.</title>
        <authorList>
            <person name="Varga T."/>
            <person name="Krizsan K."/>
            <person name="Foldi C."/>
            <person name="Dima B."/>
            <person name="Sanchez-Garcia M."/>
            <person name="Sanchez-Ramirez S."/>
            <person name="Szollosi G.J."/>
            <person name="Szarkandi J.G."/>
            <person name="Papp V."/>
            <person name="Albert L."/>
            <person name="Andreopoulos W."/>
            <person name="Angelini C."/>
            <person name="Antonin V."/>
            <person name="Barry K.W."/>
            <person name="Bougher N.L."/>
            <person name="Buchanan P."/>
            <person name="Buyck B."/>
            <person name="Bense V."/>
            <person name="Catcheside P."/>
            <person name="Chovatia M."/>
            <person name="Cooper J."/>
            <person name="Damon W."/>
            <person name="Desjardin D."/>
            <person name="Finy P."/>
            <person name="Geml J."/>
            <person name="Haridas S."/>
            <person name="Hughes K."/>
            <person name="Justo A."/>
            <person name="Karasinski D."/>
            <person name="Kautmanova I."/>
            <person name="Kiss B."/>
            <person name="Kocsube S."/>
            <person name="Kotiranta H."/>
            <person name="LaButti K.M."/>
            <person name="Lechner B.E."/>
            <person name="Liimatainen K."/>
            <person name="Lipzen A."/>
            <person name="Lukacs Z."/>
            <person name="Mihaltcheva S."/>
            <person name="Morgado L.N."/>
            <person name="Niskanen T."/>
            <person name="Noordeloos M.E."/>
            <person name="Ohm R.A."/>
            <person name="Ortiz-Santana B."/>
            <person name="Ovrebo C."/>
            <person name="Racz N."/>
            <person name="Riley R."/>
            <person name="Savchenko A."/>
            <person name="Shiryaev A."/>
            <person name="Soop K."/>
            <person name="Spirin V."/>
            <person name="Szebenyi C."/>
            <person name="Tomsovsky M."/>
            <person name="Tulloss R.E."/>
            <person name="Uehling J."/>
            <person name="Grigoriev I.V."/>
            <person name="Vagvolgyi C."/>
            <person name="Papp T."/>
            <person name="Martin F.M."/>
            <person name="Miettinen O."/>
            <person name="Hibbett D.S."/>
            <person name="Nagy L.G."/>
        </authorList>
    </citation>
    <scope>NUCLEOTIDE SEQUENCE [LARGE SCALE GENOMIC DNA]</scope>
    <source>
        <strain evidence="1 2">NL-1719</strain>
    </source>
</reference>
<name>A0ACD3AJ43_9AGAR</name>
<evidence type="ECO:0000313" key="2">
    <source>
        <dbReference type="Proteomes" id="UP000308600"/>
    </source>
</evidence>
<dbReference type="Proteomes" id="UP000308600">
    <property type="component" value="Unassembled WGS sequence"/>
</dbReference>
<organism evidence="1 2">
    <name type="scientific">Pluteus cervinus</name>
    <dbReference type="NCBI Taxonomy" id="181527"/>
    <lineage>
        <taxon>Eukaryota</taxon>
        <taxon>Fungi</taxon>
        <taxon>Dikarya</taxon>
        <taxon>Basidiomycota</taxon>
        <taxon>Agaricomycotina</taxon>
        <taxon>Agaricomycetes</taxon>
        <taxon>Agaricomycetidae</taxon>
        <taxon>Agaricales</taxon>
        <taxon>Pluteineae</taxon>
        <taxon>Pluteaceae</taxon>
        <taxon>Pluteus</taxon>
    </lineage>
</organism>
<proteinExistence type="predicted"/>
<accession>A0ACD3AJ43</accession>
<dbReference type="EMBL" id="ML208436">
    <property type="protein sequence ID" value="TFK65465.1"/>
    <property type="molecule type" value="Genomic_DNA"/>
</dbReference>
<protein>
    <submittedName>
        <fullName evidence="1">Uncharacterized protein</fullName>
    </submittedName>
</protein>
<evidence type="ECO:0000313" key="1">
    <source>
        <dbReference type="EMBL" id="TFK65465.1"/>
    </source>
</evidence>
<gene>
    <name evidence="1" type="ORF">BDN72DRAFT_900691</name>
</gene>
<sequence>MAGHGHHRRPSPQALDLRFRPYDLQDRPDHSMPGTRRGTRSRHRPNRPDEFVPPPSKRRKHSSARRPAINSDVGVDSHAQTSHLTGAVSTQLPGPIIIPTHSPPNPLVDANKLPTHPTPSDSMKTDLDMFEVAGDLAPMEHESRSTSTTPRASRPKRDRSVSPSNPEIPRVDQPTTTPQAASSAPNAVMDACPIPAPPLPVIIAEDGPPIIQDSNTPLSNVKTINHSHPLPNFSANTHSIDPSPPDVSSSPVPTVSKSYNPYSHLQGKELPAHWFQNHNHHPSYAVHHPGYGPRAPGSVPLQPVAGPSQPVVRPPQPVAGPSQPVAGPSHSYRRSLTRTASDSSMNAPTPKASRAPTQLFSRTPSLAASIHDGEEHQSSARGADTDVDMDDLAGPPRNGRQELDQHVLMTILAGINGMRRDVQANRDELQNIRQILPQLIATEVQGHLQGTQPRHATAANPGNGEAGTTVAQPSRKKQVEKDAWRMPRNCEKGDWDLLKSAAREHLRKLLKIENTTRDELRKLPTGLTDEELKDLEYDAQGNCWSGTNFRIDFTKPWSCRPNAAAKRVFIQSFINAVGIGSYIVPEALLKAPFIEGRFYGYFNHLKPLVNSAHAGTQVSNILGTRRAQNARRKTLYQRCVDGCLSRSRLAPHVPLLKDQLRPINMSDDEAENDGPENKRWNIISVKWRSHDLTEMLRKLDSIYFENWRRPFSRRIHQEYRSTTMKTPGNIPRTRIPSALSAEGVAPVGLPRNCYDDEWYNALPDWARRDLDAQENTVYDFTIDERELRTL</sequence>
<keyword evidence="2" id="KW-1185">Reference proteome</keyword>